<protein>
    <submittedName>
        <fullName evidence="1">Uncharacterized protein</fullName>
    </submittedName>
</protein>
<evidence type="ECO:0000313" key="2">
    <source>
        <dbReference type="Proteomes" id="UP000077096"/>
    </source>
</evidence>
<dbReference type="KEGG" id="fng:JM64_01605"/>
<dbReference type="OrthoDB" id="9976502at2"/>
<dbReference type="InterPro" id="IPR024047">
    <property type="entry name" value="MM3350-like_sf"/>
</dbReference>
<dbReference type="Proteomes" id="UP000077096">
    <property type="component" value="Chromosome"/>
</dbReference>
<name>A0A172T1L5_FERPE</name>
<dbReference type="PATRIC" id="fig|93466.3.peg.362"/>
<reference evidence="1 2" key="1">
    <citation type="submission" date="2014-08" db="EMBL/GenBank/DDBJ databases">
        <title>Fervidobacterium pennivorans DYC genome.</title>
        <authorList>
            <person name="Wushke S."/>
        </authorList>
    </citation>
    <scope>NUCLEOTIDE SEQUENCE [LARGE SCALE GENOMIC DNA]</scope>
    <source>
        <strain evidence="1 2">DYC</strain>
    </source>
</reference>
<accession>A0A172T1L5</accession>
<dbReference type="AlphaFoldDB" id="A0A172T1L5"/>
<gene>
    <name evidence="1" type="ORF">JM64_01605</name>
</gene>
<evidence type="ECO:0000313" key="1">
    <source>
        <dbReference type="EMBL" id="ANE40846.1"/>
    </source>
</evidence>
<organism evidence="1 2">
    <name type="scientific">Fervidobacterium pennivorans</name>
    <dbReference type="NCBI Taxonomy" id="93466"/>
    <lineage>
        <taxon>Bacteria</taxon>
        <taxon>Thermotogati</taxon>
        <taxon>Thermotogota</taxon>
        <taxon>Thermotogae</taxon>
        <taxon>Thermotogales</taxon>
        <taxon>Fervidobacteriaceae</taxon>
        <taxon>Fervidobacterium</taxon>
    </lineage>
</organism>
<dbReference type="SUPFAM" id="SSF159941">
    <property type="entry name" value="MM3350-like"/>
    <property type="match status" value="1"/>
</dbReference>
<sequence length="163" mass="18699">MKGKNEKTLSSSQLNNKFYIFRVTLAKSWIRAPFLEKVDEPSYPVIAALGKTTPYRLGLTIIDAFEFDFDHLFDFFDNTKNWINSKVRYELKIDLEGDEGIVDLKKIILRPAPREVQISGAYNQEPTDKERCKKVKVCQVFTNPAKKCYSYLTTAMSGSSLPN</sequence>
<dbReference type="EMBL" id="CP011393">
    <property type="protein sequence ID" value="ANE40846.1"/>
    <property type="molecule type" value="Genomic_DNA"/>
</dbReference>
<proteinExistence type="predicted"/>